<dbReference type="PANTHER" id="PTHR33653:SF1">
    <property type="entry name" value="RIBONUCLEASE VAPC2"/>
    <property type="match status" value="1"/>
</dbReference>
<accession>A0A3P2A814</accession>
<dbReference type="Pfam" id="PF01850">
    <property type="entry name" value="PIN"/>
    <property type="match status" value="1"/>
</dbReference>
<dbReference type="InterPro" id="IPR002716">
    <property type="entry name" value="PIN_dom"/>
</dbReference>
<dbReference type="CDD" id="cd18740">
    <property type="entry name" value="PIN_VapC4-5_FitB-like"/>
    <property type="match status" value="1"/>
</dbReference>
<feature type="domain" description="PIN" evidence="8">
    <location>
        <begin position="1"/>
        <end position="120"/>
    </location>
</feature>
<dbReference type="EMBL" id="RQYC01000006">
    <property type="protein sequence ID" value="RRD90410.1"/>
    <property type="molecule type" value="Genomic_DNA"/>
</dbReference>
<reference evidence="9 10" key="1">
    <citation type="submission" date="2018-11" db="EMBL/GenBank/DDBJ databases">
        <title>Genomes From Bacteria Associated with the Canine Oral Cavity: a Test Case for Automated Genome-Based Taxonomic Assignment.</title>
        <authorList>
            <person name="Coil D.A."/>
            <person name="Jospin G."/>
            <person name="Darling A.E."/>
            <person name="Wallis C."/>
            <person name="Davis I.J."/>
            <person name="Harris S."/>
            <person name="Eisen J.A."/>
            <person name="Holcombe L.J."/>
            <person name="O'Flynn C."/>
        </authorList>
    </citation>
    <scope>NUCLEOTIDE SEQUENCE [LARGE SCALE GENOMIC DNA]</scope>
    <source>
        <strain evidence="9 10">COT-280</strain>
    </source>
</reference>
<dbReference type="AlphaFoldDB" id="A0A3P2A814"/>
<dbReference type="RefSeq" id="WP_124794624.1">
    <property type="nucleotide sequence ID" value="NZ_RQYC01000006.1"/>
</dbReference>
<comment type="cofactor">
    <cofactor evidence="1">
        <name>Mg(2+)</name>
        <dbReference type="ChEBI" id="CHEBI:18420"/>
    </cofactor>
</comment>
<dbReference type="GO" id="GO:0016787">
    <property type="term" value="F:hydrolase activity"/>
    <property type="evidence" value="ECO:0007669"/>
    <property type="project" value="UniProtKB-KW"/>
</dbReference>
<evidence type="ECO:0000256" key="3">
    <source>
        <dbReference type="ARBA" id="ARBA00022722"/>
    </source>
</evidence>
<evidence type="ECO:0000256" key="7">
    <source>
        <dbReference type="ARBA" id="ARBA00038093"/>
    </source>
</evidence>
<protein>
    <submittedName>
        <fullName evidence="9">Type II toxin-antitoxin system VapC family toxin</fullName>
    </submittedName>
</protein>
<proteinExistence type="inferred from homology"/>
<comment type="caution">
    <text evidence="9">The sequence shown here is derived from an EMBL/GenBank/DDBJ whole genome shotgun (WGS) entry which is preliminary data.</text>
</comment>
<dbReference type="GO" id="GO:0046872">
    <property type="term" value="F:metal ion binding"/>
    <property type="evidence" value="ECO:0007669"/>
    <property type="project" value="UniProtKB-KW"/>
</dbReference>
<evidence type="ECO:0000256" key="1">
    <source>
        <dbReference type="ARBA" id="ARBA00001946"/>
    </source>
</evidence>
<evidence type="ECO:0000256" key="4">
    <source>
        <dbReference type="ARBA" id="ARBA00022723"/>
    </source>
</evidence>
<keyword evidence="5" id="KW-0378">Hydrolase</keyword>
<evidence type="ECO:0000259" key="8">
    <source>
        <dbReference type="SMART" id="SM00670"/>
    </source>
</evidence>
<comment type="similarity">
    <text evidence="7">Belongs to the PINc/VapC protein family.</text>
</comment>
<gene>
    <name evidence="9" type="ORF">EII21_05695</name>
</gene>
<evidence type="ECO:0000256" key="5">
    <source>
        <dbReference type="ARBA" id="ARBA00022801"/>
    </source>
</evidence>
<keyword evidence="6" id="KW-0460">Magnesium</keyword>
<dbReference type="SMART" id="SM00670">
    <property type="entry name" value="PINc"/>
    <property type="match status" value="1"/>
</dbReference>
<name>A0A3P2A814_9NEIS</name>
<dbReference type="PANTHER" id="PTHR33653">
    <property type="entry name" value="RIBONUCLEASE VAPC2"/>
    <property type="match status" value="1"/>
</dbReference>
<keyword evidence="10" id="KW-1185">Reference proteome</keyword>
<dbReference type="Gene3D" id="3.40.50.1010">
    <property type="entry name" value="5'-nuclease"/>
    <property type="match status" value="1"/>
</dbReference>
<dbReference type="InterPro" id="IPR050556">
    <property type="entry name" value="Type_II_TA_system_RNase"/>
</dbReference>
<dbReference type="Proteomes" id="UP000269923">
    <property type="component" value="Unassembled WGS sequence"/>
</dbReference>
<dbReference type="GO" id="GO:0004518">
    <property type="term" value="F:nuclease activity"/>
    <property type="evidence" value="ECO:0007669"/>
    <property type="project" value="UniProtKB-KW"/>
</dbReference>
<keyword evidence="4" id="KW-0479">Metal-binding</keyword>
<organism evidence="9 10">
    <name type="scientific">Conchiformibius steedae</name>
    <dbReference type="NCBI Taxonomy" id="153493"/>
    <lineage>
        <taxon>Bacteria</taxon>
        <taxon>Pseudomonadati</taxon>
        <taxon>Pseudomonadota</taxon>
        <taxon>Betaproteobacteria</taxon>
        <taxon>Neisseriales</taxon>
        <taxon>Neisseriaceae</taxon>
        <taxon>Conchiformibius</taxon>
    </lineage>
</organism>
<sequence>MRYLLDTNVLTHLIKRNPAVWAHLNSVPQGNLFISAVTLAEISFGFAKNPEAVKRQAAFRALLAFIPVLPFDHAAAKHYGAFKAKMQQQGKNLAELDLMIAAHADSLNMVLVSNDQAFFQINGLQVQDWTQS</sequence>
<evidence type="ECO:0000256" key="6">
    <source>
        <dbReference type="ARBA" id="ARBA00022842"/>
    </source>
</evidence>
<dbReference type="SUPFAM" id="SSF88723">
    <property type="entry name" value="PIN domain-like"/>
    <property type="match status" value="1"/>
</dbReference>
<dbReference type="InterPro" id="IPR029060">
    <property type="entry name" value="PIN-like_dom_sf"/>
</dbReference>
<evidence type="ECO:0000313" key="9">
    <source>
        <dbReference type="EMBL" id="RRD90410.1"/>
    </source>
</evidence>
<dbReference type="OrthoDB" id="9796690at2"/>
<evidence type="ECO:0000313" key="10">
    <source>
        <dbReference type="Proteomes" id="UP000269923"/>
    </source>
</evidence>
<keyword evidence="3" id="KW-0540">Nuclease</keyword>
<keyword evidence="2" id="KW-1277">Toxin-antitoxin system</keyword>
<evidence type="ECO:0000256" key="2">
    <source>
        <dbReference type="ARBA" id="ARBA00022649"/>
    </source>
</evidence>